<keyword evidence="2" id="KW-0560">Oxidoreductase</keyword>
<dbReference type="PANTHER" id="PTHR42760">
    <property type="entry name" value="SHORT-CHAIN DEHYDROGENASES/REDUCTASES FAMILY MEMBER"/>
    <property type="match status" value="1"/>
</dbReference>
<dbReference type="PRINTS" id="PR00081">
    <property type="entry name" value="GDHRDH"/>
</dbReference>
<dbReference type="InterPro" id="IPR002347">
    <property type="entry name" value="SDR_fam"/>
</dbReference>
<dbReference type="InterPro" id="IPR020904">
    <property type="entry name" value="Sc_DH/Rdtase_CS"/>
</dbReference>
<comment type="caution">
    <text evidence="3">The sequence shown here is derived from an EMBL/GenBank/DDBJ whole genome shotgun (WGS) entry which is preliminary data.</text>
</comment>
<dbReference type="EMBL" id="JBGEHV010000015">
    <property type="protein sequence ID" value="MEY8039895.1"/>
    <property type="molecule type" value="Genomic_DNA"/>
</dbReference>
<evidence type="ECO:0000313" key="4">
    <source>
        <dbReference type="Proteomes" id="UP001564626"/>
    </source>
</evidence>
<dbReference type="Gene3D" id="3.40.50.720">
    <property type="entry name" value="NAD(P)-binding Rossmann-like Domain"/>
    <property type="match status" value="1"/>
</dbReference>
<protein>
    <submittedName>
        <fullName evidence="3">SDR family oxidoreductase</fullName>
    </submittedName>
</protein>
<reference evidence="3 4" key="1">
    <citation type="submission" date="2024-08" db="EMBL/GenBank/DDBJ databases">
        <title>Genome mining of Saccharopolyspora cebuensis PGLac3 from Nigerian medicinal plant.</title>
        <authorList>
            <person name="Ezeobiora C.E."/>
            <person name="Igbokwe N.H."/>
            <person name="Amin D.H."/>
            <person name="Mendie U.E."/>
        </authorList>
    </citation>
    <scope>NUCLEOTIDE SEQUENCE [LARGE SCALE GENOMIC DNA]</scope>
    <source>
        <strain evidence="3 4">PGLac3</strain>
    </source>
</reference>
<dbReference type="Proteomes" id="UP001564626">
    <property type="component" value="Unassembled WGS sequence"/>
</dbReference>
<proteinExistence type="inferred from homology"/>
<evidence type="ECO:0000256" key="1">
    <source>
        <dbReference type="ARBA" id="ARBA00006484"/>
    </source>
</evidence>
<accession>A0ABV4CFN1</accession>
<dbReference type="SUPFAM" id="SSF51735">
    <property type="entry name" value="NAD(P)-binding Rossmann-fold domains"/>
    <property type="match status" value="1"/>
</dbReference>
<dbReference type="RefSeq" id="WP_345363837.1">
    <property type="nucleotide sequence ID" value="NZ_BAABII010000010.1"/>
</dbReference>
<dbReference type="Pfam" id="PF13561">
    <property type="entry name" value="adh_short_C2"/>
    <property type="match status" value="1"/>
</dbReference>
<name>A0ABV4CFN1_9PSEU</name>
<dbReference type="PROSITE" id="PS00061">
    <property type="entry name" value="ADH_SHORT"/>
    <property type="match status" value="1"/>
</dbReference>
<keyword evidence="4" id="KW-1185">Reference proteome</keyword>
<evidence type="ECO:0000313" key="3">
    <source>
        <dbReference type="EMBL" id="MEY8039895.1"/>
    </source>
</evidence>
<dbReference type="PANTHER" id="PTHR42760:SF5">
    <property type="entry name" value="2-DEHYDRO-3-DEOXY-D-GLUCONATE 5-DEHYDROGENASE"/>
    <property type="match status" value="1"/>
</dbReference>
<dbReference type="InterPro" id="IPR036291">
    <property type="entry name" value="NAD(P)-bd_dom_sf"/>
</dbReference>
<organism evidence="3 4">
    <name type="scientific">Saccharopolyspora cebuensis</name>
    <dbReference type="NCBI Taxonomy" id="418759"/>
    <lineage>
        <taxon>Bacteria</taxon>
        <taxon>Bacillati</taxon>
        <taxon>Actinomycetota</taxon>
        <taxon>Actinomycetes</taxon>
        <taxon>Pseudonocardiales</taxon>
        <taxon>Pseudonocardiaceae</taxon>
        <taxon>Saccharopolyspora</taxon>
    </lineage>
</organism>
<sequence length="256" mass="26703">MSGQASPKSGDFQGRRVLVTGAGSGIGRAIALGFAAAGADLLLLSEKDDLGPVVAEAESLGVSADQFRLDLADARQRREAIPELLGRGEVDVLVNNAGQIRRAAAETFPDADWDQVIELNLNAAFELARAAGRGMLERGRGKIINIASVLSFQGGVFAPSYAASKHALSGLTRALANEWAGRGVNVNALAPGYLATAVTSGLRQDRERSREILARIPAGRWGDPADVVGPALFLASSAADYVHGHVLAVDGGWLAR</sequence>
<gene>
    <name evidence="3" type="ORF">AB8O55_10850</name>
</gene>
<dbReference type="PRINTS" id="PR00080">
    <property type="entry name" value="SDRFAMILY"/>
</dbReference>
<evidence type="ECO:0000256" key="2">
    <source>
        <dbReference type="ARBA" id="ARBA00023002"/>
    </source>
</evidence>
<comment type="similarity">
    <text evidence="1">Belongs to the short-chain dehydrogenases/reductases (SDR) family.</text>
</comment>